<protein>
    <submittedName>
        <fullName evidence="1">Uncharacterized protein</fullName>
    </submittedName>
</protein>
<evidence type="ECO:0000313" key="1">
    <source>
        <dbReference type="EMBL" id="KAK8201378.1"/>
    </source>
</evidence>
<name>A0ACC3S7K6_9PEZI</name>
<comment type="caution">
    <text evidence="1">The sequence shown here is derived from an EMBL/GenBank/DDBJ whole genome shotgun (WGS) entry which is preliminary data.</text>
</comment>
<evidence type="ECO:0000313" key="2">
    <source>
        <dbReference type="Proteomes" id="UP001320706"/>
    </source>
</evidence>
<reference evidence="1" key="1">
    <citation type="submission" date="2024-02" db="EMBL/GenBank/DDBJ databases">
        <title>Metagenome Assembled Genome of Zalaria obscura JY119.</title>
        <authorList>
            <person name="Vighnesh L."/>
            <person name="Jagadeeshwari U."/>
            <person name="Venkata Ramana C."/>
            <person name="Sasikala C."/>
        </authorList>
    </citation>
    <scope>NUCLEOTIDE SEQUENCE</scope>
    <source>
        <strain evidence="1">JY119</strain>
    </source>
</reference>
<organism evidence="1 2">
    <name type="scientific">Zalaria obscura</name>
    <dbReference type="NCBI Taxonomy" id="2024903"/>
    <lineage>
        <taxon>Eukaryota</taxon>
        <taxon>Fungi</taxon>
        <taxon>Dikarya</taxon>
        <taxon>Ascomycota</taxon>
        <taxon>Pezizomycotina</taxon>
        <taxon>Dothideomycetes</taxon>
        <taxon>Dothideomycetidae</taxon>
        <taxon>Dothideales</taxon>
        <taxon>Zalariaceae</taxon>
        <taxon>Zalaria</taxon>
    </lineage>
</organism>
<dbReference type="EMBL" id="JAMKPW020000036">
    <property type="protein sequence ID" value="KAK8201378.1"/>
    <property type="molecule type" value="Genomic_DNA"/>
</dbReference>
<keyword evidence="2" id="KW-1185">Reference proteome</keyword>
<proteinExistence type="predicted"/>
<sequence length="97" mass="10817">MGITRLMGWRCEYESMMASGEDVDENLVARAPPSSGSRSSSKSQNMQRSIATRGNTVLSTRALQQYTVGGTFRPSRNNETSLYECKYRACPSGVLRW</sequence>
<accession>A0ACC3S7K6</accession>
<dbReference type="Proteomes" id="UP001320706">
    <property type="component" value="Unassembled WGS sequence"/>
</dbReference>
<gene>
    <name evidence="1" type="ORF">M8818_005889</name>
</gene>